<accession>A0A816P6L3</accession>
<dbReference type="OMA" id="GYSARWA"/>
<protein>
    <submittedName>
        <fullName evidence="1">(rape) hypothetical protein</fullName>
    </submittedName>
</protein>
<dbReference type="AlphaFoldDB" id="A0A816P6L3"/>
<reference evidence="1" key="1">
    <citation type="submission" date="2021-01" db="EMBL/GenBank/DDBJ databases">
        <authorList>
            <consortium name="Genoscope - CEA"/>
            <person name="William W."/>
        </authorList>
    </citation>
    <scope>NUCLEOTIDE SEQUENCE</scope>
</reference>
<dbReference type="Gramene" id="CDX93813">
    <property type="protein sequence ID" value="CDX93813"/>
    <property type="gene ID" value="GSBRNA2T00156588001"/>
</dbReference>
<dbReference type="KEGG" id="bna:106367103"/>
<evidence type="ECO:0000313" key="1">
    <source>
        <dbReference type="EMBL" id="CAF2044173.1"/>
    </source>
</evidence>
<dbReference type="OrthoDB" id="751010at2759"/>
<organism evidence="1">
    <name type="scientific">Brassica napus</name>
    <name type="common">Rape</name>
    <dbReference type="NCBI Taxonomy" id="3708"/>
    <lineage>
        <taxon>Eukaryota</taxon>
        <taxon>Viridiplantae</taxon>
        <taxon>Streptophyta</taxon>
        <taxon>Embryophyta</taxon>
        <taxon>Tracheophyta</taxon>
        <taxon>Spermatophyta</taxon>
        <taxon>Magnoliopsida</taxon>
        <taxon>eudicotyledons</taxon>
        <taxon>Gunneridae</taxon>
        <taxon>Pentapetalae</taxon>
        <taxon>rosids</taxon>
        <taxon>malvids</taxon>
        <taxon>Brassicales</taxon>
        <taxon>Brassicaceae</taxon>
        <taxon>Brassiceae</taxon>
        <taxon>Brassica</taxon>
    </lineage>
</organism>
<dbReference type="EMBL" id="HG994363">
    <property type="protein sequence ID" value="CAF2044173.1"/>
    <property type="molecule type" value="Genomic_DNA"/>
</dbReference>
<name>A0A816P6L3_BRANA</name>
<proteinExistence type="predicted"/>
<gene>
    <name evidence="1" type="ORF">DARMORV10_A09P33470.1</name>
</gene>
<dbReference type="PANTHER" id="PTHR33641">
    <property type="entry name" value="OS06G0133500 PROTEIN"/>
    <property type="match status" value="1"/>
</dbReference>
<dbReference type="Proteomes" id="UP001295469">
    <property type="component" value="Chromosome A09"/>
</dbReference>
<dbReference type="PANTHER" id="PTHR33641:SF15">
    <property type="entry name" value="AVR9_CF-9 RAPIDLY ELICITED PROTEIN"/>
    <property type="match status" value="1"/>
</dbReference>
<sequence length="81" mass="8587">MNSMFSAFDAMCAEMMGKKVTAASYICNRSEINAASSGGGGQTVASLKKDEKATNLAAAAKQPRFALELDGLQFFETIVRS</sequence>